<feature type="domain" description="SLH" evidence="3">
    <location>
        <begin position="151"/>
        <end position="214"/>
    </location>
</feature>
<sequence>MVWRKSSKKAVFTLFLILSLVISNVGIVYGQSASDVKPNWAKDSLTRWLDQGLISVDASKKVRPDSKVTRAEMAALINRAYGFTEKSEDNFKDVSPKRWYYAEVAKAKAAGYLSGSQDGAFKPESIVTRQEAAKMISDLMKLDTLKAEGALYGFKDADKIPNWSKPALQAVKAAGYMNGYSDQTIRPNQPITRAEAVVMLDKAVGTRISTPGNVGPETAKTIQGNVTITKAGITLKNTVIEGDLNLTAGIGQGEVYLDNVTVKGRTIVAGGGENSIVVNNSTLNVTIVDKVAGKVRLFAKGSTVIQNTIVRSAVKLESDSKEQNKGFVNVELRNKTVGQNVQLQGQFTKVTVVTKVTVEVLEKTVIGDLELASGAGESAVSVKDSATLLKVVLNAAVSIKGTGTIKFVLVNVNGTTIELKVEAYELGNVSVTITINGTVVVKNPDKPGTSVPQQPANPNPNPTPNPNPDEELPDLPEAEGIFIVGDKAYSYISGEVDYNPLEIYLIDPVSESVYETTYSEAYGPIGEFSINAGSIPSTEYVASLENEDYYALYDVPLLGSESVNDVVYGHVYYDGLEKISYKINNYTVTDLSAQLPANAKPLANGDQMTLLFGDNLTLVALWNAAENKWELKSISSGLSLSAPLNVKAQTVTDTDINVTWNEVLDADYYYIYYSNAENGIYTPVLDQENKKAKITGTSYLDTTNLPNTRRYYKVTAVVDEISLESANSKVAFATTYYNKHTALNFTVTDSVYDPDFPIIYMTDRAGQKVHAFNYETKELKSLAVSLPPESITYANGELYVALLKMEHNSYASSESGAIAIINTSSLALTQTIDIDLDPYDIALDRKGYIYVSSGSKQWTTIKSFSKLGFQVGESKIRQKSYILMNSKLDPNLDRIYAITTDTSPRDISAYNITNAGTFVEPFHPGGYDSPYHGDHAMTVLMKLSPDGKYLFNGAGTIFQTASVKADDMKYVTKLTTGFSDVAFDIANNQLYTINNTNVVVYNYNELKPTGIYHTDGVGSGLFEAKNQLIAISVLGGKTIIEYIKK</sequence>
<evidence type="ECO:0000256" key="1">
    <source>
        <dbReference type="SAM" id="MobiDB-lite"/>
    </source>
</evidence>
<evidence type="ECO:0000259" key="3">
    <source>
        <dbReference type="PROSITE" id="PS51272"/>
    </source>
</evidence>
<feature type="compositionally biased region" description="Pro residues" evidence="1">
    <location>
        <begin position="455"/>
        <end position="467"/>
    </location>
</feature>
<protein>
    <submittedName>
        <fullName evidence="4">S-layer homology domain-containing protein</fullName>
    </submittedName>
</protein>
<gene>
    <name evidence="4" type="ORF">ACFSUF_17020</name>
</gene>
<reference evidence="5" key="1">
    <citation type="journal article" date="2019" name="Int. J. Syst. Evol. Microbiol.">
        <title>The Global Catalogue of Microorganisms (GCM) 10K type strain sequencing project: providing services to taxonomists for standard genome sequencing and annotation.</title>
        <authorList>
            <consortium name="The Broad Institute Genomics Platform"/>
            <consortium name="The Broad Institute Genome Sequencing Center for Infectious Disease"/>
            <person name="Wu L."/>
            <person name="Ma J."/>
        </authorList>
    </citation>
    <scope>NUCLEOTIDE SEQUENCE [LARGE SCALE GENOMIC DNA]</scope>
    <source>
        <strain evidence="5">KCTC 3950</strain>
    </source>
</reference>
<feature type="domain" description="SLH" evidence="3">
    <location>
        <begin position="28"/>
        <end position="86"/>
    </location>
</feature>
<dbReference type="PANTHER" id="PTHR43308">
    <property type="entry name" value="OUTER MEMBRANE PROTEIN ALPHA-RELATED"/>
    <property type="match status" value="1"/>
</dbReference>
<feature type="region of interest" description="Disordered" evidence="1">
    <location>
        <begin position="444"/>
        <end position="474"/>
    </location>
</feature>
<dbReference type="InterPro" id="IPR036116">
    <property type="entry name" value="FN3_sf"/>
</dbReference>
<dbReference type="PROSITE" id="PS51272">
    <property type="entry name" value="SLH"/>
    <property type="match status" value="3"/>
</dbReference>
<dbReference type="Pfam" id="PF00395">
    <property type="entry name" value="SLH"/>
    <property type="match status" value="3"/>
</dbReference>
<comment type="caution">
    <text evidence="4">The sequence shown here is derived from an EMBL/GenBank/DDBJ whole genome shotgun (WGS) entry which is preliminary data.</text>
</comment>
<proteinExistence type="predicted"/>
<dbReference type="InterPro" id="IPR003961">
    <property type="entry name" value="FN3_dom"/>
</dbReference>
<organism evidence="4 5">
    <name type="scientific">Paenibacillus gansuensis</name>
    <dbReference type="NCBI Taxonomy" id="306542"/>
    <lineage>
        <taxon>Bacteria</taxon>
        <taxon>Bacillati</taxon>
        <taxon>Bacillota</taxon>
        <taxon>Bacilli</taxon>
        <taxon>Bacillales</taxon>
        <taxon>Paenibacillaceae</taxon>
        <taxon>Paenibacillus</taxon>
    </lineage>
</organism>
<dbReference type="Gene3D" id="2.60.40.10">
    <property type="entry name" value="Immunoglobulins"/>
    <property type="match status" value="1"/>
</dbReference>
<evidence type="ECO:0000313" key="5">
    <source>
        <dbReference type="Proteomes" id="UP001597541"/>
    </source>
</evidence>
<dbReference type="SUPFAM" id="SSF49265">
    <property type="entry name" value="Fibronectin type III"/>
    <property type="match status" value="1"/>
</dbReference>
<keyword evidence="5" id="KW-1185">Reference proteome</keyword>
<dbReference type="RefSeq" id="WP_377604620.1">
    <property type="nucleotide sequence ID" value="NZ_JBHUME010000010.1"/>
</dbReference>
<evidence type="ECO:0000313" key="4">
    <source>
        <dbReference type="EMBL" id="MFD2614111.1"/>
    </source>
</evidence>
<dbReference type="Proteomes" id="UP001597541">
    <property type="component" value="Unassembled WGS sequence"/>
</dbReference>
<accession>A0ABW5PFC0</accession>
<evidence type="ECO:0000259" key="2">
    <source>
        <dbReference type="PROSITE" id="PS50853"/>
    </source>
</evidence>
<name>A0ABW5PFC0_9BACL</name>
<dbReference type="PROSITE" id="PS50853">
    <property type="entry name" value="FN3"/>
    <property type="match status" value="1"/>
</dbReference>
<dbReference type="InterPro" id="IPR051465">
    <property type="entry name" value="Cell_Envelope_Struct_Comp"/>
</dbReference>
<dbReference type="InterPro" id="IPR013783">
    <property type="entry name" value="Ig-like_fold"/>
</dbReference>
<dbReference type="PANTHER" id="PTHR43308:SF5">
    <property type="entry name" value="S-LAYER PROTEIN _ PEPTIDOGLYCAN ENDO-BETA-N-ACETYLGLUCOSAMINIDASE"/>
    <property type="match status" value="1"/>
</dbReference>
<feature type="domain" description="SLH" evidence="3">
    <location>
        <begin position="87"/>
        <end position="150"/>
    </location>
</feature>
<dbReference type="InterPro" id="IPR001119">
    <property type="entry name" value="SLH_dom"/>
</dbReference>
<dbReference type="EMBL" id="JBHUME010000010">
    <property type="protein sequence ID" value="MFD2614111.1"/>
    <property type="molecule type" value="Genomic_DNA"/>
</dbReference>
<feature type="domain" description="Fibronectin type-III" evidence="2">
    <location>
        <begin position="642"/>
        <end position="738"/>
    </location>
</feature>
<dbReference type="SUPFAM" id="SSF63829">
    <property type="entry name" value="Calcium-dependent phosphotriesterase"/>
    <property type="match status" value="1"/>
</dbReference>